<sequence>MSYKKMNKASQQAVDAAISTIEEYWDLNNAVDSLPKNIHPTKQKAPSSRGIVVGIIRSHIIRELHLSNDPSQRNSTNRPPKKAKLSKADAENALKEWKLLKVSEAKRKHVKGMNGAGAENMNTKSELPANANAIITMNGSGTADPTSSVDSSDCNLRGKLPFKLDMVPTHNRKGKCRKLSKLGRPTPNANFMTVGNVASCLDLPANDNNVSPIDSMGKSRIQPIALNINDFNAQRDINALDTSDTTPNPSNINFAKELLLADNNYKELGINESVDNHYLDEESVSLMELEYGQKTPECSPSEEQAPPKTKRRPWDYIKMSEEDRHLYMEQEDEGNKSKEAPISVSSATPTKRAYSTSNEVQSLAQ</sequence>
<evidence type="ECO:0000313" key="2">
    <source>
        <dbReference type="EMBL" id="KAF2269635.1"/>
    </source>
</evidence>
<proteinExistence type="predicted"/>
<dbReference type="EMBL" id="ML986581">
    <property type="protein sequence ID" value="KAF2269635.1"/>
    <property type="molecule type" value="Genomic_DNA"/>
</dbReference>
<protein>
    <submittedName>
        <fullName evidence="2">Uncharacterized protein</fullName>
    </submittedName>
</protein>
<feature type="region of interest" description="Disordered" evidence="1">
    <location>
        <begin position="64"/>
        <end position="88"/>
    </location>
</feature>
<feature type="compositionally biased region" description="Basic and acidic residues" evidence="1">
    <location>
        <begin position="312"/>
        <end position="339"/>
    </location>
</feature>
<comment type="caution">
    <text evidence="2">The sequence shown here is derived from an EMBL/GenBank/DDBJ whole genome shotgun (WGS) entry which is preliminary data.</text>
</comment>
<keyword evidence="3" id="KW-1185">Reference proteome</keyword>
<feature type="region of interest" description="Disordered" evidence="1">
    <location>
        <begin position="292"/>
        <end position="365"/>
    </location>
</feature>
<evidence type="ECO:0000256" key="1">
    <source>
        <dbReference type="SAM" id="MobiDB-lite"/>
    </source>
</evidence>
<evidence type="ECO:0000313" key="3">
    <source>
        <dbReference type="Proteomes" id="UP000800093"/>
    </source>
</evidence>
<dbReference type="Proteomes" id="UP000800093">
    <property type="component" value="Unassembled WGS sequence"/>
</dbReference>
<feature type="compositionally biased region" description="Polar residues" evidence="1">
    <location>
        <begin position="68"/>
        <end position="78"/>
    </location>
</feature>
<gene>
    <name evidence="2" type="ORF">CC78DRAFT_574498</name>
</gene>
<feature type="compositionally biased region" description="Polar residues" evidence="1">
    <location>
        <begin position="343"/>
        <end position="365"/>
    </location>
</feature>
<accession>A0A9P4TQR6</accession>
<organism evidence="2 3">
    <name type="scientific">Lojkania enalia</name>
    <dbReference type="NCBI Taxonomy" id="147567"/>
    <lineage>
        <taxon>Eukaryota</taxon>
        <taxon>Fungi</taxon>
        <taxon>Dikarya</taxon>
        <taxon>Ascomycota</taxon>
        <taxon>Pezizomycotina</taxon>
        <taxon>Dothideomycetes</taxon>
        <taxon>Pleosporomycetidae</taxon>
        <taxon>Pleosporales</taxon>
        <taxon>Pleosporales incertae sedis</taxon>
        <taxon>Lojkania</taxon>
    </lineage>
</organism>
<reference evidence="3" key="1">
    <citation type="journal article" date="2020" name="Stud. Mycol.">
        <title>101 Dothideomycetes genomes: A test case for predicting lifestyles and emergence of pathogens.</title>
        <authorList>
            <person name="Haridas S."/>
            <person name="Albert R."/>
            <person name="Binder M."/>
            <person name="Bloem J."/>
            <person name="LaButti K."/>
            <person name="Salamov A."/>
            <person name="Andreopoulos B."/>
            <person name="Baker S."/>
            <person name="Barry K."/>
            <person name="Bills G."/>
            <person name="Bluhm B."/>
            <person name="Cannon C."/>
            <person name="Castanera R."/>
            <person name="Culley D."/>
            <person name="Daum C."/>
            <person name="Ezra D."/>
            <person name="Gonzalez J."/>
            <person name="Henrissat B."/>
            <person name="Kuo A."/>
            <person name="Liang C."/>
            <person name="Lipzen A."/>
            <person name="Lutzoni F."/>
            <person name="Magnuson J."/>
            <person name="Mondo S."/>
            <person name="Nolan M."/>
            <person name="Ohm R."/>
            <person name="Pangilinan J."/>
            <person name="Park H.-J."/>
            <person name="Ramirez L."/>
            <person name="Alfaro M."/>
            <person name="Sun H."/>
            <person name="Tritt A."/>
            <person name="Yoshinaga Y."/>
            <person name="Zwiers L.-H."/>
            <person name="Turgeon B."/>
            <person name="Goodwin S."/>
            <person name="Spatafora J."/>
            <person name="Crous P."/>
            <person name="Grigoriev I."/>
        </authorList>
    </citation>
    <scope>NUCLEOTIDE SEQUENCE [LARGE SCALE GENOMIC DNA]</scope>
    <source>
        <strain evidence="3">CBS 304.66</strain>
    </source>
</reference>
<name>A0A9P4TQR6_9PLEO</name>
<dbReference type="AlphaFoldDB" id="A0A9P4TQR6"/>